<protein>
    <recommendedName>
        <fullName evidence="8">Tetraspanin</fullName>
    </recommendedName>
</protein>
<keyword evidence="4 5" id="KW-0472">Membrane</keyword>
<evidence type="ECO:0000313" key="6">
    <source>
        <dbReference type="EMBL" id="KAK2164480.1"/>
    </source>
</evidence>
<dbReference type="PANTHER" id="PTHR19282:SF544">
    <property type="entry name" value="TETRASPANIN"/>
    <property type="match status" value="1"/>
</dbReference>
<keyword evidence="2 5" id="KW-0812">Transmembrane</keyword>
<proteinExistence type="predicted"/>
<evidence type="ECO:0000256" key="5">
    <source>
        <dbReference type="SAM" id="Phobius"/>
    </source>
</evidence>
<organism evidence="6 7">
    <name type="scientific">Paralvinella palmiformis</name>
    <dbReference type="NCBI Taxonomy" id="53620"/>
    <lineage>
        <taxon>Eukaryota</taxon>
        <taxon>Metazoa</taxon>
        <taxon>Spiralia</taxon>
        <taxon>Lophotrochozoa</taxon>
        <taxon>Annelida</taxon>
        <taxon>Polychaeta</taxon>
        <taxon>Sedentaria</taxon>
        <taxon>Canalipalpata</taxon>
        <taxon>Terebellida</taxon>
        <taxon>Terebelliformia</taxon>
        <taxon>Alvinellidae</taxon>
        <taxon>Paralvinella</taxon>
    </lineage>
</organism>
<feature type="transmembrane region" description="Helical" evidence="5">
    <location>
        <begin position="115"/>
        <end position="138"/>
    </location>
</feature>
<accession>A0AAD9K506</accession>
<dbReference type="Proteomes" id="UP001208570">
    <property type="component" value="Unassembled WGS sequence"/>
</dbReference>
<dbReference type="AlphaFoldDB" id="A0AAD9K506"/>
<dbReference type="InterPro" id="IPR008952">
    <property type="entry name" value="Tetraspanin_EC2_sf"/>
</dbReference>
<dbReference type="InterPro" id="IPR018499">
    <property type="entry name" value="Tetraspanin/Peripherin"/>
</dbReference>
<evidence type="ECO:0000256" key="4">
    <source>
        <dbReference type="ARBA" id="ARBA00023136"/>
    </source>
</evidence>
<reference evidence="6" key="1">
    <citation type="journal article" date="2023" name="Mol. Biol. Evol.">
        <title>Third-Generation Sequencing Reveals the Adaptive Role of the Epigenome in Three Deep-Sea Polychaetes.</title>
        <authorList>
            <person name="Perez M."/>
            <person name="Aroh O."/>
            <person name="Sun Y."/>
            <person name="Lan Y."/>
            <person name="Juniper S.K."/>
            <person name="Young C.R."/>
            <person name="Angers B."/>
            <person name="Qian P.Y."/>
        </authorList>
    </citation>
    <scope>NUCLEOTIDE SEQUENCE</scope>
    <source>
        <strain evidence="6">P08H-3</strain>
    </source>
</reference>
<dbReference type="PANTHER" id="PTHR19282">
    <property type="entry name" value="TETRASPANIN"/>
    <property type="match status" value="1"/>
</dbReference>
<evidence type="ECO:0000313" key="7">
    <source>
        <dbReference type="Proteomes" id="UP001208570"/>
    </source>
</evidence>
<keyword evidence="7" id="KW-1185">Reference proteome</keyword>
<evidence type="ECO:0000256" key="1">
    <source>
        <dbReference type="ARBA" id="ARBA00004141"/>
    </source>
</evidence>
<dbReference type="Pfam" id="PF00335">
    <property type="entry name" value="Tetraspanin"/>
    <property type="match status" value="1"/>
</dbReference>
<comment type="caution">
    <text evidence="6">The sequence shown here is derived from an EMBL/GenBank/DDBJ whole genome shotgun (WGS) entry which is preliminary data.</text>
</comment>
<sequence>MKMKFCEGDHDPTVLPHQSLVTSLFVTKFRKVACNVFSHSQSFELRRNLRNSLVAAAGLICIGAWVYKEYHHYDLIAESLYTLVPATILMAVGVFFFLLGIIGFIGAYKEQKCLLGLFFTILLVILVGMVSTAILGYIKRADVESAVEQGIKQGMDAYNNETVWKNQIDFMQSELKCCGLDNYTDWFQTPRKTYPNSCCVNNTCAYPKNSTSIDPMLFNNGTGCYVLVKDQFIKHLGIVTGVALAFVIVLILGMAFSCVLICKRRSQVPYIGLREPSGMRV</sequence>
<evidence type="ECO:0008006" key="8">
    <source>
        <dbReference type="Google" id="ProtNLM"/>
    </source>
</evidence>
<dbReference type="PRINTS" id="PR00259">
    <property type="entry name" value="TMFOUR"/>
</dbReference>
<dbReference type="SUPFAM" id="SSF48652">
    <property type="entry name" value="Tetraspanin"/>
    <property type="match status" value="1"/>
</dbReference>
<name>A0AAD9K506_9ANNE</name>
<dbReference type="GO" id="GO:0005886">
    <property type="term" value="C:plasma membrane"/>
    <property type="evidence" value="ECO:0007669"/>
    <property type="project" value="TreeGrafter"/>
</dbReference>
<feature type="transmembrane region" description="Helical" evidence="5">
    <location>
        <begin position="236"/>
        <end position="262"/>
    </location>
</feature>
<comment type="subcellular location">
    <subcellularLocation>
        <location evidence="1">Membrane</location>
        <topology evidence="1">Multi-pass membrane protein</topology>
    </subcellularLocation>
</comment>
<dbReference type="Gene3D" id="1.10.1450.10">
    <property type="entry name" value="Tetraspanin"/>
    <property type="match status" value="1"/>
</dbReference>
<gene>
    <name evidence="6" type="ORF">LSH36_63g09008</name>
</gene>
<feature type="transmembrane region" description="Helical" evidence="5">
    <location>
        <begin position="49"/>
        <end position="67"/>
    </location>
</feature>
<keyword evidence="3 5" id="KW-1133">Transmembrane helix</keyword>
<dbReference type="EMBL" id="JAODUP010000063">
    <property type="protein sequence ID" value="KAK2164480.1"/>
    <property type="molecule type" value="Genomic_DNA"/>
</dbReference>
<evidence type="ECO:0000256" key="2">
    <source>
        <dbReference type="ARBA" id="ARBA00022692"/>
    </source>
</evidence>
<feature type="transmembrane region" description="Helical" evidence="5">
    <location>
        <begin position="87"/>
        <end position="108"/>
    </location>
</feature>
<evidence type="ECO:0000256" key="3">
    <source>
        <dbReference type="ARBA" id="ARBA00022989"/>
    </source>
</evidence>